<sequence length="234" mass="24728">MPLSHPAPAPLAEFGADPDACAPDRPRLGAVVRRVGVNLLVACVVPAVLFYVCFRIGDVWVAMGAALAWSYGAIAWRASTGRRASGLLLLTAAVMTARTAVSVVFDSTYLYFLQPIVTDGLIAALFLLSLATARPVVARLAGDFYPLDDDLALRPGVRRLFSRLTLLWGTLAAAKALGTLWLLESRSLETFVLVKTVSLPTLNGLAVALTIAAAVLVARREGLLPAAPVPAPSR</sequence>
<evidence type="ECO:0000313" key="3">
    <source>
        <dbReference type="Proteomes" id="UP001168537"/>
    </source>
</evidence>
<dbReference type="InterPro" id="IPR006008">
    <property type="entry name" value="YciB"/>
</dbReference>
<dbReference type="Proteomes" id="UP001168537">
    <property type="component" value="Unassembled WGS sequence"/>
</dbReference>
<keyword evidence="1" id="KW-1133">Transmembrane helix</keyword>
<name>A0ABT8EU39_9ACTN</name>
<comment type="caution">
    <text evidence="2">The sequence shown here is derived from an EMBL/GenBank/DDBJ whole genome shotgun (WGS) entry which is preliminary data.</text>
</comment>
<gene>
    <name evidence="2" type="ORF">QWY29_10010</name>
</gene>
<evidence type="ECO:0000313" key="2">
    <source>
        <dbReference type="EMBL" id="MDN4161683.1"/>
    </source>
</evidence>
<dbReference type="RefSeq" id="WP_300960582.1">
    <property type="nucleotide sequence ID" value="NZ_JAUHJR010000003.1"/>
</dbReference>
<dbReference type="Pfam" id="PF04279">
    <property type="entry name" value="IspA"/>
    <property type="match status" value="1"/>
</dbReference>
<organism evidence="2 3">
    <name type="scientific">Nocardioides abyssi</name>
    <dbReference type="NCBI Taxonomy" id="3058370"/>
    <lineage>
        <taxon>Bacteria</taxon>
        <taxon>Bacillati</taxon>
        <taxon>Actinomycetota</taxon>
        <taxon>Actinomycetes</taxon>
        <taxon>Propionibacteriales</taxon>
        <taxon>Nocardioidaceae</taxon>
        <taxon>Nocardioides</taxon>
    </lineage>
</organism>
<feature type="transmembrane region" description="Helical" evidence="1">
    <location>
        <begin position="35"/>
        <end position="54"/>
    </location>
</feature>
<proteinExistence type="predicted"/>
<keyword evidence="1" id="KW-0812">Transmembrane</keyword>
<dbReference type="NCBIfam" id="NF041646">
    <property type="entry name" value="VC0807_fam"/>
    <property type="match status" value="1"/>
</dbReference>
<feature type="transmembrane region" description="Helical" evidence="1">
    <location>
        <begin position="202"/>
        <end position="218"/>
    </location>
</feature>
<keyword evidence="3" id="KW-1185">Reference proteome</keyword>
<feature type="transmembrane region" description="Helical" evidence="1">
    <location>
        <begin position="164"/>
        <end position="182"/>
    </location>
</feature>
<dbReference type="EMBL" id="JAUHJR010000003">
    <property type="protein sequence ID" value="MDN4161683.1"/>
    <property type="molecule type" value="Genomic_DNA"/>
</dbReference>
<keyword evidence="1" id="KW-0472">Membrane</keyword>
<evidence type="ECO:0000256" key="1">
    <source>
        <dbReference type="SAM" id="Phobius"/>
    </source>
</evidence>
<feature type="transmembrane region" description="Helical" evidence="1">
    <location>
        <begin position="60"/>
        <end position="79"/>
    </location>
</feature>
<accession>A0ABT8EU39</accession>
<feature type="transmembrane region" description="Helical" evidence="1">
    <location>
        <begin position="111"/>
        <end position="131"/>
    </location>
</feature>
<reference evidence="2" key="1">
    <citation type="submission" date="2023-06" db="EMBL/GenBank/DDBJ databases">
        <title>Draft genome sequence of Nocardioides sp. SOB72.</title>
        <authorList>
            <person name="Zhang G."/>
        </authorList>
    </citation>
    <scope>NUCLEOTIDE SEQUENCE</scope>
    <source>
        <strain evidence="2">SOB72</strain>
    </source>
</reference>
<feature type="transmembrane region" description="Helical" evidence="1">
    <location>
        <begin position="86"/>
        <end position="105"/>
    </location>
</feature>
<protein>
    <submittedName>
        <fullName evidence="2">VC0807 family protein</fullName>
    </submittedName>
</protein>